<gene>
    <name evidence="2" type="primary">jg8911</name>
    <name evidence="2" type="ORF">PAEG_LOCUS25456</name>
</gene>
<name>A0A8S4SFL4_9NEOP</name>
<protein>
    <submittedName>
        <fullName evidence="2">Jg8911 protein</fullName>
    </submittedName>
</protein>
<proteinExistence type="predicted"/>
<comment type="caution">
    <text evidence="2">The sequence shown here is derived from an EMBL/GenBank/DDBJ whole genome shotgun (WGS) entry which is preliminary data.</text>
</comment>
<dbReference type="AlphaFoldDB" id="A0A8S4SFL4"/>
<sequence length="73" mass="8090">MNTDNNSTSLEWLQASKERKIELIPSKLLRHAVQIGGKYQRHRVEPITGEPRASSSTHQPITGPLQSTGLVSL</sequence>
<dbReference type="Proteomes" id="UP000838756">
    <property type="component" value="Unassembled WGS sequence"/>
</dbReference>
<evidence type="ECO:0000313" key="3">
    <source>
        <dbReference type="Proteomes" id="UP000838756"/>
    </source>
</evidence>
<feature type="compositionally biased region" description="Polar residues" evidence="1">
    <location>
        <begin position="53"/>
        <end position="73"/>
    </location>
</feature>
<feature type="region of interest" description="Disordered" evidence="1">
    <location>
        <begin position="39"/>
        <end position="73"/>
    </location>
</feature>
<organism evidence="2 3">
    <name type="scientific">Pararge aegeria aegeria</name>
    <dbReference type="NCBI Taxonomy" id="348720"/>
    <lineage>
        <taxon>Eukaryota</taxon>
        <taxon>Metazoa</taxon>
        <taxon>Ecdysozoa</taxon>
        <taxon>Arthropoda</taxon>
        <taxon>Hexapoda</taxon>
        <taxon>Insecta</taxon>
        <taxon>Pterygota</taxon>
        <taxon>Neoptera</taxon>
        <taxon>Endopterygota</taxon>
        <taxon>Lepidoptera</taxon>
        <taxon>Glossata</taxon>
        <taxon>Ditrysia</taxon>
        <taxon>Papilionoidea</taxon>
        <taxon>Nymphalidae</taxon>
        <taxon>Satyrinae</taxon>
        <taxon>Satyrini</taxon>
        <taxon>Parargina</taxon>
        <taxon>Pararge</taxon>
    </lineage>
</organism>
<accession>A0A8S4SFL4</accession>
<keyword evidence="3" id="KW-1185">Reference proteome</keyword>
<evidence type="ECO:0000256" key="1">
    <source>
        <dbReference type="SAM" id="MobiDB-lite"/>
    </source>
</evidence>
<evidence type="ECO:0000313" key="2">
    <source>
        <dbReference type="EMBL" id="CAH2266850.1"/>
    </source>
</evidence>
<reference evidence="2" key="1">
    <citation type="submission" date="2022-03" db="EMBL/GenBank/DDBJ databases">
        <authorList>
            <person name="Lindestad O."/>
        </authorList>
    </citation>
    <scope>NUCLEOTIDE SEQUENCE</scope>
</reference>
<dbReference type="EMBL" id="CAKXAJ010026320">
    <property type="protein sequence ID" value="CAH2266850.1"/>
    <property type="molecule type" value="Genomic_DNA"/>
</dbReference>